<evidence type="ECO:0000256" key="1">
    <source>
        <dbReference type="SAM" id="Phobius"/>
    </source>
</evidence>
<proteinExistence type="predicted"/>
<keyword evidence="1" id="KW-0472">Membrane</keyword>
<gene>
    <name evidence="2" type="ORF">D3H66_26285</name>
</gene>
<dbReference type="Proteomes" id="UP000323297">
    <property type="component" value="Unassembled WGS sequence"/>
</dbReference>
<name>A0A5B0SP86_9ENTR</name>
<accession>A0A5B0SP86</accession>
<evidence type="ECO:0000313" key="2">
    <source>
        <dbReference type="EMBL" id="KAA1139710.1"/>
    </source>
</evidence>
<comment type="caution">
    <text evidence="2">The sequence shown here is derived from an EMBL/GenBank/DDBJ whole genome shotgun (WGS) entry which is preliminary data.</text>
</comment>
<keyword evidence="1" id="KW-0812">Transmembrane</keyword>
<dbReference type="EMBL" id="VTZD01000143">
    <property type="protein sequence ID" value="KAA1139710.1"/>
    <property type="molecule type" value="Genomic_DNA"/>
</dbReference>
<keyword evidence="1" id="KW-1133">Transmembrane helix</keyword>
<protein>
    <submittedName>
        <fullName evidence="2">DUF4153 domain-containing protein</fullName>
    </submittedName>
</protein>
<feature type="non-terminal residue" evidence="2">
    <location>
        <position position="79"/>
    </location>
</feature>
<evidence type="ECO:0000313" key="3">
    <source>
        <dbReference type="Proteomes" id="UP000323297"/>
    </source>
</evidence>
<feature type="non-terminal residue" evidence="2">
    <location>
        <position position="1"/>
    </location>
</feature>
<reference evidence="2 3" key="1">
    <citation type="submission" date="2019-08" db="EMBL/GenBank/DDBJ databases">
        <title>Draft genome sequence of Citrobacter portucalensis strain isolated from green turtle.</title>
        <authorList>
            <person name="Fernandes M.R."/>
            <person name="Sellera F.P."/>
            <person name="Goldeberg D.W."/>
            <person name="Costa D.C."/>
            <person name="Lincopan N."/>
        </authorList>
    </citation>
    <scope>NUCLEOTIDE SEQUENCE [LARGE SCALE GENOMIC DNA]</scope>
    <source>
        <strain evidence="2 3">TV06</strain>
    </source>
</reference>
<feature type="transmembrane region" description="Helical" evidence="1">
    <location>
        <begin position="12"/>
        <end position="32"/>
    </location>
</feature>
<organism evidence="2 3">
    <name type="scientific">Citrobacter portucalensis</name>
    <dbReference type="NCBI Taxonomy" id="1639133"/>
    <lineage>
        <taxon>Bacteria</taxon>
        <taxon>Pseudomonadati</taxon>
        <taxon>Pseudomonadota</taxon>
        <taxon>Gammaproteobacteria</taxon>
        <taxon>Enterobacterales</taxon>
        <taxon>Enterobacteriaceae</taxon>
        <taxon>Citrobacter</taxon>
        <taxon>Citrobacter freundii complex</taxon>
    </lineage>
</organism>
<sequence length="79" mass="8667">SILRRGRNPLELLGPVILGVSLLALGLLVLLSSPVIDALRIRVNINIRLYNTGKIKTYQVSLFMLDHSGKKGRAAFEAL</sequence>
<dbReference type="AlphaFoldDB" id="A0A5B0SP86"/>